<name>A0A2S8G7E0_9BACT</name>
<dbReference type="GO" id="GO:0016831">
    <property type="term" value="F:carboxy-lyase activity"/>
    <property type="evidence" value="ECO:0007669"/>
    <property type="project" value="InterPro"/>
</dbReference>
<evidence type="ECO:0000259" key="1">
    <source>
        <dbReference type="Pfam" id="PF01977"/>
    </source>
</evidence>
<dbReference type="Proteomes" id="UP000240009">
    <property type="component" value="Unassembled WGS sequence"/>
</dbReference>
<evidence type="ECO:0000313" key="4">
    <source>
        <dbReference type="EMBL" id="PQO40337.1"/>
    </source>
</evidence>
<dbReference type="PANTHER" id="PTHR30108">
    <property type="entry name" value="3-OCTAPRENYL-4-HYDROXYBENZOATE CARBOXY-LYASE-RELATED"/>
    <property type="match status" value="1"/>
</dbReference>
<evidence type="ECO:0000259" key="3">
    <source>
        <dbReference type="Pfam" id="PF20696"/>
    </source>
</evidence>
<dbReference type="PANTHER" id="PTHR30108:SF7">
    <property type="entry name" value="3-POLYPRENYL-4-HYDROXYBENZOATE DECARBOXYLASE"/>
    <property type="match status" value="1"/>
</dbReference>
<feature type="domain" description="3-octaprenyl-4-hydroxybenzoate carboxy-lyase-like Rift-related" evidence="1">
    <location>
        <begin position="122"/>
        <end position="316"/>
    </location>
</feature>
<protein>
    <submittedName>
        <fullName evidence="4">3-octaprenyl-4-hydroxybenzoate carboxy-lyase</fullName>
    </submittedName>
</protein>
<sequence length="613" mass="67482">MGYRTLRACVDDLRRAGHLLVVEDVVDARLEIAEIQRRVYANNGPAILFASVKDCRFPMVGNLFGSIERARFIFRDTLETVKRLIELKIDPNQLLKSPLRYAYAPLGALSMLPKKVRSGPIFQNEIKLTDLPKLVSWPDDGGPYVTLPQVYTEDPRHGGLNHSNLGMYRMQIAGNEYDPASEVGLHYQIHRGIGVHHAAAIAKGEPLRVNIFVGGNPAMTLAAVMPLPEGLSELGFAGALAGHRIPMATARTKLPIYAEADFCISGTIHAGEEKPEGPFGDHLGYYSLKHLFPTMRVDKVYHRDGAIWPFTVVGRPPQEDTTFGELIHEITGPVIPTVLPGVKEVHAVDASGVHPLLLAIGSERYVPYEERCRPKELMTQASAILGQGQMSLAKYLFIAAEQDDPSLNLHEICPFLMHMLRRVDWRRDIHFLTETTIDTLDYSSGQFNHGSKAIVAAVGPPIRELLNELPSDLTLPDGFHKPKIAMPGVLVVSGPKYEAPLQETEPSIERFTSFYSASDSINRFPLVIVADESEFTAQTLNNLLWVTFTRSNPAADVHGIASSTVQKHWGCEGALVIDARLKPWNAPPLVEAPTVTAKVDAMAAQGGPLAKYL</sequence>
<evidence type="ECO:0000259" key="2">
    <source>
        <dbReference type="Pfam" id="PF20695"/>
    </source>
</evidence>
<dbReference type="SUPFAM" id="SSF50475">
    <property type="entry name" value="FMN-binding split barrel"/>
    <property type="match status" value="1"/>
</dbReference>
<proteinExistence type="predicted"/>
<dbReference type="InterPro" id="IPR048304">
    <property type="entry name" value="UbiD_Rift_dom"/>
</dbReference>
<evidence type="ECO:0000313" key="5">
    <source>
        <dbReference type="Proteomes" id="UP000240009"/>
    </source>
</evidence>
<dbReference type="InterPro" id="IPR002830">
    <property type="entry name" value="UbiD"/>
</dbReference>
<dbReference type="InterPro" id="IPR049381">
    <property type="entry name" value="UbiD-like_C"/>
</dbReference>
<dbReference type="Pfam" id="PF20695">
    <property type="entry name" value="UbiD_N"/>
    <property type="match status" value="1"/>
</dbReference>
<dbReference type="GO" id="GO:0005737">
    <property type="term" value="C:cytoplasm"/>
    <property type="evidence" value="ECO:0007669"/>
    <property type="project" value="TreeGrafter"/>
</dbReference>
<dbReference type="Gene3D" id="3.40.1670.10">
    <property type="entry name" value="UbiD C-terminal domain-like"/>
    <property type="match status" value="1"/>
</dbReference>
<accession>A0A2S8G7E0</accession>
<organism evidence="4 5">
    <name type="scientific">Blastopirellula marina</name>
    <dbReference type="NCBI Taxonomy" id="124"/>
    <lineage>
        <taxon>Bacteria</taxon>
        <taxon>Pseudomonadati</taxon>
        <taxon>Planctomycetota</taxon>
        <taxon>Planctomycetia</taxon>
        <taxon>Pirellulales</taxon>
        <taxon>Pirellulaceae</taxon>
        <taxon>Blastopirellula</taxon>
    </lineage>
</organism>
<keyword evidence="4" id="KW-0456">Lyase</keyword>
<reference evidence="4 5" key="1">
    <citation type="submission" date="2018-02" db="EMBL/GenBank/DDBJ databases">
        <title>Comparative genomes isolates from brazilian mangrove.</title>
        <authorList>
            <person name="Araujo J.E."/>
            <person name="Taketani R.G."/>
            <person name="Silva M.C.P."/>
            <person name="Loureco M.V."/>
            <person name="Andreote F.D."/>
        </authorList>
    </citation>
    <scope>NUCLEOTIDE SEQUENCE [LARGE SCALE GENOMIC DNA]</scope>
    <source>
        <strain evidence="4 5">HEX-2 MGV</strain>
    </source>
</reference>
<dbReference type="OrthoDB" id="9809841at2"/>
<dbReference type="Pfam" id="PF20696">
    <property type="entry name" value="UbiD_C"/>
    <property type="match status" value="1"/>
</dbReference>
<dbReference type="Pfam" id="PF01977">
    <property type="entry name" value="UbiD"/>
    <property type="match status" value="1"/>
</dbReference>
<comment type="caution">
    <text evidence="4">The sequence shown here is derived from an EMBL/GenBank/DDBJ whole genome shotgun (WGS) entry which is preliminary data.</text>
</comment>
<feature type="domain" description="3-octaprenyl-4-hydroxybenzoate carboxy-lyase-like C-terminal" evidence="3">
    <location>
        <begin position="322"/>
        <end position="457"/>
    </location>
</feature>
<dbReference type="RefSeq" id="WP_105349847.1">
    <property type="nucleotide sequence ID" value="NZ_PUIA01000014.1"/>
</dbReference>
<dbReference type="SUPFAM" id="SSF143968">
    <property type="entry name" value="UbiD C-terminal domain-like"/>
    <property type="match status" value="2"/>
</dbReference>
<feature type="domain" description="3-octaprenyl-4-hydroxybenzoate carboxy-lyase-like N-terminal" evidence="2">
    <location>
        <begin position="10"/>
        <end position="87"/>
    </location>
</feature>
<dbReference type="EMBL" id="PUIA01000014">
    <property type="protein sequence ID" value="PQO40337.1"/>
    <property type="molecule type" value="Genomic_DNA"/>
</dbReference>
<gene>
    <name evidence="4" type="ORF">C5Y96_01845</name>
</gene>
<dbReference type="InterPro" id="IPR049383">
    <property type="entry name" value="UbiD-like_N"/>
</dbReference>
<dbReference type="AlphaFoldDB" id="A0A2S8G7E0"/>